<dbReference type="InterPro" id="IPR016169">
    <property type="entry name" value="FAD-bd_PCMH_sub2"/>
</dbReference>
<dbReference type="Gene3D" id="3.30.465.10">
    <property type="match status" value="1"/>
</dbReference>
<dbReference type="GO" id="GO:0016899">
    <property type="term" value="F:oxidoreductase activity, acting on the CH-OH group of donors, oxygen as acceptor"/>
    <property type="evidence" value="ECO:0007669"/>
    <property type="project" value="InterPro"/>
</dbReference>
<keyword evidence="4" id="KW-1185">Reference proteome</keyword>
<comment type="caution">
    <text evidence="3">The sequence shown here is derived from an EMBL/GenBank/DDBJ whole genome shotgun (WGS) entry which is preliminary data.</text>
</comment>
<dbReference type="InterPro" id="IPR029044">
    <property type="entry name" value="Nucleotide-diphossugar_trans"/>
</dbReference>
<dbReference type="SUPFAM" id="SSF56176">
    <property type="entry name" value="FAD-binding/transporter-associated domain-like"/>
    <property type="match status" value="1"/>
</dbReference>
<dbReference type="PANTHER" id="PTHR43762">
    <property type="entry name" value="L-GULONOLACTONE OXIDASE"/>
    <property type="match status" value="1"/>
</dbReference>
<dbReference type="CDD" id="cd00761">
    <property type="entry name" value="Glyco_tranf_GTA_type"/>
    <property type="match status" value="1"/>
</dbReference>
<reference evidence="4" key="1">
    <citation type="journal article" date="2023" name="Commun. Biol.">
        <title>Genome analysis of Parmales, the sister group of diatoms, reveals the evolutionary specialization of diatoms from phago-mixotrophs to photoautotrophs.</title>
        <authorList>
            <person name="Ban H."/>
            <person name="Sato S."/>
            <person name="Yoshikawa S."/>
            <person name="Yamada K."/>
            <person name="Nakamura Y."/>
            <person name="Ichinomiya M."/>
            <person name="Sato N."/>
            <person name="Blanc-Mathieu R."/>
            <person name="Endo H."/>
            <person name="Kuwata A."/>
            <person name="Ogata H."/>
        </authorList>
    </citation>
    <scope>NUCLEOTIDE SEQUENCE [LARGE SCALE GENOMIC DNA]</scope>
</reference>
<dbReference type="InterPro" id="IPR006094">
    <property type="entry name" value="Oxid_FAD_bind_N"/>
</dbReference>
<dbReference type="PANTHER" id="PTHR43762:SF1">
    <property type="entry name" value="D-ARABINONO-1,4-LACTONE OXIDASE"/>
    <property type="match status" value="1"/>
</dbReference>
<dbReference type="Proteomes" id="UP001165065">
    <property type="component" value="Unassembled WGS sequence"/>
</dbReference>
<protein>
    <recommendedName>
        <fullName evidence="2">FAD-binding PCMH-type domain-containing protein</fullName>
    </recommendedName>
</protein>
<sequence>MYTRRANIAVLENWILKPSYLKFRSSFFSSIIAYGPPASYSLTLSQERSSTSWRSSPSSPLRDVGVHAIRLLRDLFGEFSSFPSSTSSATLSSTSLLASSTHSLYPTLCGSIALLFTPNLPPSSQCATLTVTFTPTTTITYNIASDGWITGGVSATLNEALRFVKNSPSKKGVTSSKMSFEEGLRDVAVLDALLCPPPSPPPPLYLQSSPPPYTNTTSTNTRTFCHVMRCSSESDVIFAVNKSRETSSHVIPIGAENSMRDLPLPSPSLLSPSLRIETSTMDRVISFNSQCSPPTITVQPSLSLRALCNLLAPHNLSLPSLPILLDQTVAGCISTGSHGSSLHQGTVSDCVTGMTLVSPHHPLPLVFPHSDPSLPSFELARCALGELGVITSLTLSLSPLKKYVRNEVVIPLSSSTSSALKDLASSPSSSHCWVHWAGETLIAITLSESTCPDALPYNGRNWYPFSQKLDSLLHESSPSAPSSSSTSKNYTFQHSTPLCHLDLLFEKVSEWKSHNPSFANYPMELKFLSPSTRTLHAPNSSSCVDLSPFVCLNIWWTVPSPSTFASLQSSLLTIPRGNVHFGKWHPPSARPTISPPPLLPPPSPPPPPQLSVIMPVYNAQPYLPEALLSVLSQTPPLAGGIELIVSDDCSSDGSYEYLQQLASAMPPTSVKVIYTPSPTTTLPPPALQLPPRESADISSTSPPPPSIQSLVSNPLTPHQLAKQVHPSNTLVLVFQEQRQNVGQGATMSRMLPHIRSPYTGFMESDDTRSPSNFLSLLSHISSTLGYLDGVCCGAECVGWEREGMARYVEWQNSLVSPDDFRKFRFVEIPSLMQTLVLKTNVLRACLHDGSFRDDVKWSIDYHFWLTFFSRQFLCARLPPGSPLFQWRQHPGQQTRSHGRLSIDNLRSCKCEFLARELAGSKTIEVWSVGKTLDGWVEDLKSQCGEGTSVVPREWGASSFGISDWKTELRPARLFAFGMDKMRKRVESLINEKGGGWNDDLDFFVS</sequence>
<dbReference type="InterPro" id="IPR036318">
    <property type="entry name" value="FAD-bd_PCMH-like_sf"/>
</dbReference>
<evidence type="ECO:0000313" key="4">
    <source>
        <dbReference type="Proteomes" id="UP001165065"/>
    </source>
</evidence>
<gene>
    <name evidence="3" type="ORF">TrCOL_g7126</name>
</gene>
<evidence type="ECO:0000259" key="2">
    <source>
        <dbReference type="PROSITE" id="PS51387"/>
    </source>
</evidence>
<dbReference type="InterPro" id="IPR016166">
    <property type="entry name" value="FAD-bd_PCMH"/>
</dbReference>
<dbReference type="AlphaFoldDB" id="A0A9W7G6X1"/>
<dbReference type="Gene3D" id="3.90.550.10">
    <property type="entry name" value="Spore Coat Polysaccharide Biosynthesis Protein SpsA, Chain A"/>
    <property type="match status" value="2"/>
</dbReference>
<dbReference type="SUPFAM" id="SSF53448">
    <property type="entry name" value="Nucleotide-diphospho-sugar transferases"/>
    <property type="match status" value="1"/>
</dbReference>
<proteinExistence type="predicted"/>
<dbReference type="PROSITE" id="PS51387">
    <property type="entry name" value="FAD_PCMH"/>
    <property type="match status" value="1"/>
</dbReference>
<evidence type="ECO:0000256" key="1">
    <source>
        <dbReference type="SAM" id="MobiDB-lite"/>
    </source>
</evidence>
<dbReference type="GO" id="GO:0071949">
    <property type="term" value="F:FAD binding"/>
    <property type="evidence" value="ECO:0007669"/>
    <property type="project" value="InterPro"/>
</dbReference>
<dbReference type="Pfam" id="PF00535">
    <property type="entry name" value="Glycos_transf_2"/>
    <property type="match status" value="1"/>
</dbReference>
<dbReference type="InterPro" id="IPR001173">
    <property type="entry name" value="Glyco_trans_2-like"/>
</dbReference>
<dbReference type="EMBL" id="BRYA01000861">
    <property type="protein sequence ID" value="GMI34419.1"/>
    <property type="molecule type" value="Genomic_DNA"/>
</dbReference>
<dbReference type="Pfam" id="PF01565">
    <property type="entry name" value="FAD_binding_4"/>
    <property type="match status" value="1"/>
</dbReference>
<feature type="domain" description="FAD-binding PCMH-type" evidence="2">
    <location>
        <begin position="219"/>
        <end position="400"/>
    </location>
</feature>
<organism evidence="3 4">
    <name type="scientific">Triparma columacea</name>
    <dbReference type="NCBI Taxonomy" id="722753"/>
    <lineage>
        <taxon>Eukaryota</taxon>
        <taxon>Sar</taxon>
        <taxon>Stramenopiles</taxon>
        <taxon>Ochrophyta</taxon>
        <taxon>Bolidophyceae</taxon>
        <taxon>Parmales</taxon>
        <taxon>Triparmaceae</taxon>
        <taxon>Triparma</taxon>
    </lineage>
</organism>
<feature type="region of interest" description="Disordered" evidence="1">
    <location>
        <begin position="675"/>
        <end position="708"/>
    </location>
</feature>
<evidence type="ECO:0000313" key="3">
    <source>
        <dbReference type="EMBL" id="GMI34419.1"/>
    </source>
</evidence>
<accession>A0A9W7G6X1</accession>
<name>A0A9W7G6X1_9STRA</name>
<dbReference type="OrthoDB" id="197132at2759"/>
<dbReference type="InterPro" id="IPR010031">
    <property type="entry name" value="FAD_lactone_oxidase-like"/>
</dbReference>